<dbReference type="EMBL" id="PGOL01003969">
    <property type="protein sequence ID" value="PKI38897.1"/>
    <property type="molecule type" value="Genomic_DNA"/>
</dbReference>
<reference evidence="1 2" key="1">
    <citation type="submission" date="2017-11" db="EMBL/GenBank/DDBJ databases">
        <title>De-novo sequencing of pomegranate (Punica granatum L.) genome.</title>
        <authorList>
            <person name="Akparov Z."/>
            <person name="Amiraslanov A."/>
            <person name="Hajiyeva S."/>
            <person name="Abbasov M."/>
            <person name="Kaur K."/>
            <person name="Hamwieh A."/>
            <person name="Solovyev V."/>
            <person name="Salamov A."/>
            <person name="Braich B."/>
            <person name="Kosarev P."/>
            <person name="Mahmoud A."/>
            <person name="Hajiyev E."/>
            <person name="Babayeva S."/>
            <person name="Izzatullayeva V."/>
            <person name="Mammadov A."/>
            <person name="Mammadov A."/>
            <person name="Sharifova S."/>
            <person name="Ojaghi J."/>
            <person name="Eynullazada K."/>
            <person name="Bayramov B."/>
            <person name="Abdulazimova A."/>
            <person name="Shahmuradov I."/>
        </authorList>
    </citation>
    <scope>NUCLEOTIDE SEQUENCE [LARGE SCALE GENOMIC DNA]</scope>
    <source>
        <strain evidence="2">cv. AG2017</strain>
        <tissue evidence="1">Leaf</tissue>
    </source>
</reference>
<gene>
    <name evidence="1" type="ORF">CRG98_040714</name>
</gene>
<evidence type="ECO:0000313" key="2">
    <source>
        <dbReference type="Proteomes" id="UP000233551"/>
    </source>
</evidence>
<sequence length="120" mass="13246">MTEIPSSPRGSAKKSANHYGLRDLLFHSFSELSYKHINRSPRHAAKIEFSYLSQARVGRNSGNFEDPSNHTGYGLFMDIPGVRKGVAELNSGWKRQALLRVKKLDGNSSCTVARRALAGA</sequence>
<proteinExistence type="predicted"/>
<comment type="caution">
    <text evidence="1">The sequence shown here is derived from an EMBL/GenBank/DDBJ whole genome shotgun (WGS) entry which is preliminary data.</text>
</comment>
<evidence type="ECO:0000313" key="1">
    <source>
        <dbReference type="EMBL" id="PKI38897.1"/>
    </source>
</evidence>
<organism evidence="1 2">
    <name type="scientific">Punica granatum</name>
    <name type="common">Pomegranate</name>
    <dbReference type="NCBI Taxonomy" id="22663"/>
    <lineage>
        <taxon>Eukaryota</taxon>
        <taxon>Viridiplantae</taxon>
        <taxon>Streptophyta</taxon>
        <taxon>Embryophyta</taxon>
        <taxon>Tracheophyta</taxon>
        <taxon>Spermatophyta</taxon>
        <taxon>Magnoliopsida</taxon>
        <taxon>eudicotyledons</taxon>
        <taxon>Gunneridae</taxon>
        <taxon>Pentapetalae</taxon>
        <taxon>rosids</taxon>
        <taxon>malvids</taxon>
        <taxon>Myrtales</taxon>
        <taxon>Lythraceae</taxon>
        <taxon>Punica</taxon>
    </lineage>
</organism>
<keyword evidence="2" id="KW-1185">Reference proteome</keyword>
<accession>A0A2I0I4M4</accession>
<name>A0A2I0I4M4_PUNGR</name>
<dbReference type="Proteomes" id="UP000233551">
    <property type="component" value="Unassembled WGS sequence"/>
</dbReference>
<protein>
    <submittedName>
        <fullName evidence="1">Uncharacterized protein</fullName>
    </submittedName>
</protein>
<dbReference type="AlphaFoldDB" id="A0A2I0I4M4"/>